<organism evidence="1 2">
    <name type="scientific">Methylacidiphilum infernorum (isolate V4)</name>
    <name type="common">Methylokorus infernorum (strain V4)</name>
    <dbReference type="NCBI Taxonomy" id="481448"/>
    <lineage>
        <taxon>Bacteria</taxon>
        <taxon>Pseudomonadati</taxon>
        <taxon>Verrucomicrobiota</taxon>
        <taxon>Methylacidiphilae</taxon>
        <taxon>Methylacidiphilales</taxon>
        <taxon>Methylacidiphilaceae</taxon>
        <taxon>Methylacidiphilum (ex Ratnadevi et al. 2023)</taxon>
    </lineage>
</organism>
<reference evidence="1 2" key="1">
    <citation type="journal article" date="2008" name="Biol. Direct">
        <title>Complete genome sequence of the extremely acidophilic methanotroph isolate V4, Methylacidiphilum infernorum, a representative of the bacterial phylum Verrucomicrobia.</title>
        <authorList>
            <person name="Hou S."/>
            <person name="Makarova K.S."/>
            <person name="Saw J.H."/>
            <person name="Senin P."/>
            <person name="Ly B.V."/>
            <person name="Zhou Z."/>
            <person name="Ren Y."/>
            <person name="Wang J."/>
            <person name="Galperin M.Y."/>
            <person name="Omelchenko M.V."/>
            <person name="Wolf Y.I."/>
            <person name="Yutin N."/>
            <person name="Koonin E.V."/>
            <person name="Stott M.B."/>
            <person name="Mountain B.W."/>
            <person name="Crowe M.A."/>
            <person name="Smirnova A.V."/>
            <person name="Dunfield P.F."/>
            <person name="Feng L."/>
            <person name="Wang L."/>
            <person name="Alam M."/>
        </authorList>
    </citation>
    <scope>NUCLEOTIDE SEQUENCE [LARGE SCALE GENOMIC DNA]</scope>
    <source>
        <strain evidence="2">Isolate V4</strain>
    </source>
</reference>
<dbReference type="HOGENOM" id="CLU_3081679_0_0_0"/>
<dbReference type="STRING" id="481448.Minf_0012"/>
<accession>B3DWH7</accession>
<dbReference type="KEGG" id="min:Minf_0012"/>
<gene>
    <name evidence="1" type="ordered locus">Minf_0012</name>
</gene>
<protein>
    <submittedName>
        <fullName evidence="1">Uncharacterized protein</fullName>
    </submittedName>
</protein>
<evidence type="ECO:0000313" key="2">
    <source>
        <dbReference type="Proteomes" id="UP000009149"/>
    </source>
</evidence>
<name>B3DWH7_METI4</name>
<dbReference type="Proteomes" id="UP000009149">
    <property type="component" value="Chromosome"/>
</dbReference>
<proteinExistence type="predicted"/>
<dbReference type="AlphaFoldDB" id="B3DWH7"/>
<dbReference type="EMBL" id="CP000975">
    <property type="protein sequence ID" value="ACD82072.1"/>
    <property type="molecule type" value="Genomic_DNA"/>
</dbReference>
<evidence type="ECO:0000313" key="1">
    <source>
        <dbReference type="EMBL" id="ACD82072.1"/>
    </source>
</evidence>
<sequence>MLCFFLMNQEAFLPYSPAFLFFIFKNFQYKQKRGIVNRKEIVKGKIKIFLDE</sequence>